<dbReference type="InterPro" id="IPR043502">
    <property type="entry name" value="DNA/RNA_pol_sf"/>
</dbReference>
<organism evidence="1 2">
    <name type="scientific">Austropuccinia psidii MF-1</name>
    <dbReference type="NCBI Taxonomy" id="1389203"/>
    <lineage>
        <taxon>Eukaryota</taxon>
        <taxon>Fungi</taxon>
        <taxon>Dikarya</taxon>
        <taxon>Basidiomycota</taxon>
        <taxon>Pucciniomycotina</taxon>
        <taxon>Pucciniomycetes</taxon>
        <taxon>Pucciniales</taxon>
        <taxon>Sphaerophragmiaceae</taxon>
        <taxon>Austropuccinia</taxon>
    </lineage>
</organism>
<proteinExistence type="predicted"/>
<sequence>MKGHEVDITLNFKIPHSPLFRIPAYPASPGATEALKSHITELIKLRVLRKSGHDEAVEVTSPVVITWQDKEPRMVGDFGELNTYTLADRYTIPGIHETLTQLSNKNINYFYG</sequence>
<gene>
    <name evidence="1" type="ORF">O181_032551</name>
</gene>
<comment type="caution">
    <text evidence="1">The sequence shown here is derived from an EMBL/GenBank/DDBJ whole genome shotgun (WGS) entry which is preliminary data.</text>
</comment>
<dbReference type="Proteomes" id="UP000765509">
    <property type="component" value="Unassembled WGS sequence"/>
</dbReference>
<evidence type="ECO:0000313" key="1">
    <source>
        <dbReference type="EMBL" id="MBW0492836.1"/>
    </source>
</evidence>
<dbReference type="SUPFAM" id="SSF56672">
    <property type="entry name" value="DNA/RNA polymerases"/>
    <property type="match status" value="1"/>
</dbReference>
<dbReference type="AlphaFoldDB" id="A0A9Q3H689"/>
<keyword evidence="2" id="KW-1185">Reference proteome</keyword>
<dbReference type="EMBL" id="AVOT02011776">
    <property type="protein sequence ID" value="MBW0492836.1"/>
    <property type="molecule type" value="Genomic_DNA"/>
</dbReference>
<dbReference type="Gene3D" id="3.10.10.10">
    <property type="entry name" value="HIV Type 1 Reverse Transcriptase, subunit A, domain 1"/>
    <property type="match status" value="1"/>
</dbReference>
<evidence type="ECO:0000313" key="2">
    <source>
        <dbReference type="Proteomes" id="UP000765509"/>
    </source>
</evidence>
<dbReference type="InterPro" id="IPR043128">
    <property type="entry name" value="Rev_trsase/Diguanyl_cyclase"/>
</dbReference>
<accession>A0A9Q3H689</accession>
<dbReference type="OrthoDB" id="6776860at2759"/>
<protein>
    <submittedName>
        <fullName evidence="1">Uncharacterized protein</fullName>
    </submittedName>
</protein>
<dbReference type="Gene3D" id="3.30.70.270">
    <property type="match status" value="1"/>
</dbReference>
<name>A0A9Q3H689_9BASI</name>
<reference evidence="1" key="1">
    <citation type="submission" date="2021-03" db="EMBL/GenBank/DDBJ databases">
        <title>Draft genome sequence of rust myrtle Austropuccinia psidii MF-1, a brazilian biotype.</title>
        <authorList>
            <person name="Quecine M.C."/>
            <person name="Pachon D.M.R."/>
            <person name="Bonatelli M.L."/>
            <person name="Correr F.H."/>
            <person name="Franceschini L.M."/>
            <person name="Leite T.F."/>
            <person name="Margarido G.R.A."/>
            <person name="Almeida C.A."/>
            <person name="Ferrarezi J.A."/>
            <person name="Labate C.A."/>
        </authorList>
    </citation>
    <scope>NUCLEOTIDE SEQUENCE</scope>
    <source>
        <strain evidence="1">MF-1</strain>
    </source>
</reference>